<reference evidence="3 4" key="1">
    <citation type="submission" date="2024-03" db="EMBL/GenBank/DDBJ databases">
        <title>Novel species of the genus Variovorax.</title>
        <authorList>
            <person name="Liu Q."/>
            <person name="Xin Y.-H."/>
        </authorList>
    </citation>
    <scope>NUCLEOTIDE SEQUENCE [LARGE SCALE GENOMIC DNA]</scope>
    <source>
        <strain evidence="3 4">KACC 18899</strain>
    </source>
</reference>
<dbReference type="SUPFAM" id="SSF89392">
    <property type="entry name" value="Prokaryotic lipoproteins and lipoprotein localization factors"/>
    <property type="match status" value="1"/>
</dbReference>
<protein>
    <submittedName>
        <fullName evidence="3">LolA-related protein</fullName>
    </submittedName>
</protein>
<evidence type="ECO:0000313" key="4">
    <source>
        <dbReference type="Proteomes" id="UP001365846"/>
    </source>
</evidence>
<evidence type="ECO:0000313" key="3">
    <source>
        <dbReference type="EMBL" id="MEJ8809741.1"/>
    </source>
</evidence>
<dbReference type="CDD" id="cd16325">
    <property type="entry name" value="LolA"/>
    <property type="match status" value="1"/>
</dbReference>
<proteinExistence type="predicted"/>
<feature type="chain" id="PRO_5045687925" evidence="2">
    <location>
        <begin position="17"/>
        <end position="193"/>
    </location>
</feature>
<evidence type="ECO:0000256" key="2">
    <source>
        <dbReference type="SAM" id="SignalP"/>
    </source>
</evidence>
<sequence>MLAALMLALSASPVWAFDVPELMSLLAQRRSGDATFTEQRFVRGLEGPLDASGVLSFTAPDRLMRRTITPRPETMSVEGNTLTLSRGGRTRTMALDSMPELLGMVEAMRGTLSGNAQGLQRYFRSTLTGTRNDWALELKPVDERLAAQVRSMRLTGRGGEVLGVEMEFIGGDRSVMNITPDRGPVGAPTRSTP</sequence>
<gene>
    <name evidence="3" type="ORF">WKW77_01590</name>
</gene>
<comment type="caution">
    <text evidence="3">The sequence shown here is derived from an EMBL/GenBank/DDBJ whole genome shotgun (WGS) entry which is preliminary data.</text>
</comment>
<accession>A0ABU8V804</accession>
<dbReference type="RefSeq" id="WP_340355073.1">
    <property type="nucleotide sequence ID" value="NZ_JBBKZU010000001.1"/>
</dbReference>
<name>A0ABU8V804_9BURK</name>
<dbReference type="InterPro" id="IPR004564">
    <property type="entry name" value="OM_lipoprot_carrier_LolA-like"/>
</dbReference>
<dbReference type="InterPro" id="IPR029046">
    <property type="entry name" value="LolA/LolB/LppX"/>
</dbReference>
<keyword evidence="1 2" id="KW-0732">Signal</keyword>
<dbReference type="Proteomes" id="UP001365846">
    <property type="component" value="Unassembled WGS sequence"/>
</dbReference>
<dbReference type="Pfam" id="PF19574">
    <property type="entry name" value="LolA_3"/>
    <property type="match status" value="1"/>
</dbReference>
<evidence type="ECO:0000256" key="1">
    <source>
        <dbReference type="ARBA" id="ARBA00022729"/>
    </source>
</evidence>
<dbReference type="EMBL" id="JBBKZU010000001">
    <property type="protein sequence ID" value="MEJ8809741.1"/>
    <property type="molecule type" value="Genomic_DNA"/>
</dbReference>
<dbReference type="Gene3D" id="2.50.20.10">
    <property type="entry name" value="Lipoprotein localisation LolA/LolB/LppX"/>
    <property type="match status" value="1"/>
</dbReference>
<keyword evidence="4" id="KW-1185">Reference proteome</keyword>
<organism evidence="3 4">
    <name type="scientific">Variovorax ureilyticus</name>
    <dbReference type="NCBI Taxonomy" id="1836198"/>
    <lineage>
        <taxon>Bacteria</taxon>
        <taxon>Pseudomonadati</taxon>
        <taxon>Pseudomonadota</taxon>
        <taxon>Betaproteobacteria</taxon>
        <taxon>Burkholderiales</taxon>
        <taxon>Comamonadaceae</taxon>
        <taxon>Variovorax</taxon>
    </lineage>
</organism>
<feature type="signal peptide" evidence="2">
    <location>
        <begin position="1"/>
        <end position="16"/>
    </location>
</feature>